<dbReference type="AlphaFoldDB" id="A0AAV4WVY2"/>
<dbReference type="EMBL" id="BPLR01016721">
    <property type="protein sequence ID" value="GIY85964.1"/>
    <property type="molecule type" value="Genomic_DNA"/>
</dbReference>
<evidence type="ECO:0000313" key="1">
    <source>
        <dbReference type="EMBL" id="GIY85964.1"/>
    </source>
</evidence>
<evidence type="ECO:0000313" key="2">
    <source>
        <dbReference type="Proteomes" id="UP001054945"/>
    </source>
</evidence>
<sequence length="304" mass="34647">MHHVQENEPHSTNFLLPSEASKVFIPFNPEYPTNIPMSVTEQSILTDLNRHSVKEPRMNCRLIFPPPTIIMVKVDHTLKNRVSQYSEKSLEMLDLAIQIEICNPMSPTSHNSAAQQTQQFSSFSSLSCDFPLERPSFFMDTLCANKEESTLNRTETENLKYYTKQFSLPSTSQNSMMSQEYRVSNPGAVKFKEDDNYPKNKQWTDFSYGISENTSYPSSATHIHQHNFGGGIKNSDIESHTWEHSNSVTSSSENKNACMIPNTMRASEVSVKCKKNSADKTFGRNAFTLKKKMEVPQKMKNSFL</sequence>
<accession>A0AAV4WVY2</accession>
<comment type="caution">
    <text evidence="1">The sequence shown here is derived from an EMBL/GenBank/DDBJ whole genome shotgun (WGS) entry which is preliminary data.</text>
</comment>
<dbReference type="Proteomes" id="UP001054945">
    <property type="component" value="Unassembled WGS sequence"/>
</dbReference>
<reference evidence="1 2" key="1">
    <citation type="submission" date="2021-06" db="EMBL/GenBank/DDBJ databases">
        <title>Caerostris extrusa draft genome.</title>
        <authorList>
            <person name="Kono N."/>
            <person name="Arakawa K."/>
        </authorList>
    </citation>
    <scope>NUCLEOTIDE SEQUENCE [LARGE SCALE GENOMIC DNA]</scope>
</reference>
<protein>
    <submittedName>
        <fullName evidence="1">Uncharacterized protein</fullName>
    </submittedName>
</protein>
<keyword evidence="2" id="KW-1185">Reference proteome</keyword>
<name>A0AAV4WVY2_CAEEX</name>
<gene>
    <name evidence="1" type="ORF">CEXT_241331</name>
</gene>
<organism evidence="1 2">
    <name type="scientific">Caerostris extrusa</name>
    <name type="common">Bark spider</name>
    <name type="synonym">Caerostris bankana</name>
    <dbReference type="NCBI Taxonomy" id="172846"/>
    <lineage>
        <taxon>Eukaryota</taxon>
        <taxon>Metazoa</taxon>
        <taxon>Ecdysozoa</taxon>
        <taxon>Arthropoda</taxon>
        <taxon>Chelicerata</taxon>
        <taxon>Arachnida</taxon>
        <taxon>Araneae</taxon>
        <taxon>Araneomorphae</taxon>
        <taxon>Entelegynae</taxon>
        <taxon>Araneoidea</taxon>
        <taxon>Araneidae</taxon>
        <taxon>Caerostris</taxon>
    </lineage>
</organism>
<proteinExistence type="predicted"/>